<dbReference type="AlphaFoldDB" id="A0AAW1NYM2"/>
<organism evidence="1 2">
    <name type="scientific">Symbiochloris irregularis</name>
    <dbReference type="NCBI Taxonomy" id="706552"/>
    <lineage>
        <taxon>Eukaryota</taxon>
        <taxon>Viridiplantae</taxon>
        <taxon>Chlorophyta</taxon>
        <taxon>core chlorophytes</taxon>
        <taxon>Trebouxiophyceae</taxon>
        <taxon>Trebouxiales</taxon>
        <taxon>Trebouxiaceae</taxon>
        <taxon>Symbiochloris</taxon>
    </lineage>
</organism>
<dbReference type="InterPro" id="IPR027417">
    <property type="entry name" value="P-loop_NTPase"/>
</dbReference>
<name>A0AAW1NYM2_9CHLO</name>
<evidence type="ECO:0000313" key="1">
    <source>
        <dbReference type="EMBL" id="KAK9799780.1"/>
    </source>
</evidence>
<reference evidence="1 2" key="1">
    <citation type="journal article" date="2024" name="Nat. Commun.">
        <title>Phylogenomics reveals the evolutionary origins of lichenization in chlorophyte algae.</title>
        <authorList>
            <person name="Puginier C."/>
            <person name="Libourel C."/>
            <person name="Otte J."/>
            <person name="Skaloud P."/>
            <person name="Haon M."/>
            <person name="Grisel S."/>
            <person name="Petersen M."/>
            <person name="Berrin J.G."/>
            <person name="Delaux P.M."/>
            <person name="Dal Grande F."/>
            <person name="Keller J."/>
        </authorList>
    </citation>
    <scope>NUCLEOTIDE SEQUENCE [LARGE SCALE GENOMIC DNA]</scope>
    <source>
        <strain evidence="1 2">SAG 2036</strain>
    </source>
</reference>
<accession>A0AAW1NYM2</accession>
<dbReference type="Proteomes" id="UP001465755">
    <property type="component" value="Unassembled WGS sequence"/>
</dbReference>
<proteinExistence type="predicted"/>
<keyword evidence="2" id="KW-1185">Reference proteome</keyword>
<comment type="caution">
    <text evidence="1">The sequence shown here is derived from an EMBL/GenBank/DDBJ whole genome shotgun (WGS) entry which is preliminary data.</text>
</comment>
<evidence type="ECO:0000313" key="2">
    <source>
        <dbReference type="Proteomes" id="UP001465755"/>
    </source>
</evidence>
<dbReference type="SUPFAM" id="SSF52540">
    <property type="entry name" value="P-loop containing nucleoside triphosphate hydrolases"/>
    <property type="match status" value="1"/>
</dbReference>
<sequence>MPGTWYTLEEINCLVIGEGGLGKTTFCTQMHAEFLGNEAHIEHDGSATSVEQFTTDPESLCKHLPAITTSTGDRVYNHIQDSPGHSSIDNRKHMQAMIDHIISKQALQLTIDRDFLELGIKPEGDPLIQGRMDVLYDVVFYFIPPHRFKDGDLEYITRLSKARALLASLLTLA</sequence>
<protein>
    <submittedName>
        <fullName evidence="1">Uncharacterized protein</fullName>
    </submittedName>
</protein>
<dbReference type="EMBL" id="JALJOQ010000087">
    <property type="protein sequence ID" value="KAK9799780.1"/>
    <property type="molecule type" value="Genomic_DNA"/>
</dbReference>
<dbReference type="Gene3D" id="3.40.50.300">
    <property type="entry name" value="P-loop containing nucleotide triphosphate hydrolases"/>
    <property type="match status" value="1"/>
</dbReference>
<gene>
    <name evidence="1" type="ORF">WJX73_006247</name>
</gene>